<dbReference type="InterPro" id="IPR032675">
    <property type="entry name" value="LRR_dom_sf"/>
</dbReference>
<dbReference type="InterPro" id="IPR002182">
    <property type="entry name" value="NB-ARC"/>
</dbReference>
<dbReference type="InterPro" id="IPR044974">
    <property type="entry name" value="Disease_R_plants"/>
</dbReference>
<dbReference type="InterPro" id="IPR003591">
    <property type="entry name" value="Leu-rich_rpt_typical-subtyp"/>
</dbReference>
<dbReference type="Pfam" id="PF23282">
    <property type="entry name" value="WHD_ROQ1"/>
    <property type="match status" value="1"/>
</dbReference>
<dbReference type="PANTHER" id="PTHR11017">
    <property type="entry name" value="LEUCINE-RICH REPEAT-CONTAINING PROTEIN"/>
    <property type="match status" value="1"/>
</dbReference>
<keyword evidence="1" id="KW-0433">Leucine-rich repeat</keyword>
<dbReference type="Pfam" id="PF01582">
    <property type="entry name" value="TIR"/>
    <property type="match status" value="1"/>
</dbReference>
<proteinExistence type="predicted"/>
<name>A0AAN7J531_QUERU</name>
<sequence length="1367" mass="155967">MEDHNDDAISSSEASRLRWHVFLSFRGEDTRYPFINNLYTTLHNKGIRAFRDDDGLRRGDEIAPTLLDAIEESAASIVVISQNYASSRWCLEELSKICECKRLILPVFYLVDPSDVRKQRGPFFGKHFREHEEKGIEKEKVTKWREAMETAGGKAGYVVQDKDKDSNEAQAKLIQLLVKRVLKELDSTPLDVAPYTVGLDSRIEKLMSLLDVRSNGVRVLGLHGMGGVGKTTLAKALYNKLVGSFECLVFMKNDRENSETDDDLVYLQNKLINHLSPGKPPVYRIDSGISAIKAMVHEKQVLVILDDIRNVRQLEVLVGRDWFSEGSRIIITTRDSEVLPEHLVNEFYEVIELAPAEALQLFSYHALRREKPTERFMNLSKKMVSLTGGLPLALEVFGSFLFERWRIEEWKDALQKLERIRSRNLQDVLKISYDGLDVQEQCIFLDLACLFIKKEIEREDILDALKGCGFRAEIAVTVLRARSLIKVFEDNSLWMHDQIRDMGRQIVLDESPVDPGMRSRLWDRDEIMTVLNGEKGTRRIEGIVLDFQRRPIVQDASGERISWENLKRTPNFTSALTYAKERYKKFLQDNAEKEREVILCTKPFESMVNLRLLQINHVRLEGKYKYLPAGLKWLQWKGCPLKALPSEFLPRELSVLDLSESRIEQVWGWYSNKVAEKLMVIKLRNCYNLADIPNLSGHQTLEKLVLEGCCRLTKIHESIGNISTLLHLNMKDCSNLIEFPTDISGLKHLENLILSGCSKLKKLPNDLGSLKCLKEFLLDETAIEELPTSIYLLTKLEKLSLKRCQFMTTLPECIGQLCSLKELSLNHSAIKVIPDSVGSLSDLEILSLIGCKSFTTIPDSVGNLTSLTKLLIYGSAIVVLPPSIGSLSFLKELSVGKCLSLLELPDSIEGLGSLVEINLDWTSITQLPNQVGDLKMLRKLEMLNCKHLKFLPESIGSMLPQQFLRETAVAELPESFGKLSSLMILEMPKKPYFELPRNSVPNSTVLPTSFSNLCSLEELNARAWKLCGKIPDDFKRLSSLEILNLGHNNFFSLPSSLMDLSKLKKLLLPNCKELKSLPPLPSSLVEVNVADCPALERVSDLSNLESLEELNLTNCEMVVDIPGLECLKSLRRLYMSGCKTCSSVVKRRLSKVSLRNMFSLSMPGSKIPDWFSQEVVKFSERKNLKIKGVIIGVIVSFSHQIPDNLRDQDPLLTGIRANIVKLNRPVFNAMLDIKGVPKTHEDHLYLSRFPEWHPLSFSLKDDYKIHVTIDDPPYIEGLKLKKWGVHLVFEGDDDYDGNEESLDETQLSISEKLAKFFSFLEEEEEDHIPESGFEVESQVQEIEEQEEIEREHHWWNFLWLFRRCFCF</sequence>
<evidence type="ECO:0000313" key="5">
    <source>
        <dbReference type="EMBL" id="KAK4598301.1"/>
    </source>
</evidence>
<dbReference type="GO" id="GO:0007165">
    <property type="term" value="P:signal transduction"/>
    <property type="evidence" value="ECO:0007669"/>
    <property type="project" value="InterPro"/>
</dbReference>
<dbReference type="PRINTS" id="PR00364">
    <property type="entry name" value="DISEASERSIST"/>
</dbReference>
<keyword evidence="6" id="KW-1185">Reference proteome</keyword>
<reference evidence="5 6" key="1">
    <citation type="journal article" date="2023" name="G3 (Bethesda)">
        <title>A haplotype-resolved chromosome-scale genome for Quercus rubra L. provides insights into the genetics of adaptive traits for red oak species.</title>
        <authorList>
            <person name="Kapoor B."/>
            <person name="Jenkins J."/>
            <person name="Schmutz J."/>
            <person name="Zhebentyayeva T."/>
            <person name="Kuelheim C."/>
            <person name="Coggeshall M."/>
            <person name="Heim C."/>
            <person name="Lasky J.R."/>
            <person name="Leites L."/>
            <person name="Islam-Faridi N."/>
            <person name="Romero-Severson J."/>
            <person name="DeLeo V.L."/>
            <person name="Lucas S.M."/>
            <person name="Lazic D."/>
            <person name="Gailing O."/>
            <person name="Carlson J."/>
            <person name="Staton M."/>
        </authorList>
    </citation>
    <scope>NUCLEOTIDE SEQUENCE [LARGE SCALE GENOMIC DNA]</scope>
    <source>
        <strain evidence="5">Pseudo-F2</strain>
    </source>
</reference>
<dbReference type="InterPro" id="IPR001611">
    <property type="entry name" value="Leu-rich_rpt"/>
</dbReference>
<organism evidence="5 6">
    <name type="scientific">Quercus rubra</name>
    <name type="common">Northern red oak</name>
    <name type="synonym">Quercus borealis</name>
    <dbReference type="NCBI Taxonomy" id="3512"/>
    <lineage>
        <taxon>Eukaryota</taxon>
        <taxon>Viridiplantae</taxon>
        <taxon>Streptophyta</taxon>
        <taxon>Embryophyta</taxon>
        <taxon>Tracheophyta</taxon>
        <taxon>Spermatophyta</taxon>
        <taxon>Magnoliopsida</taxon>
        <taxon>eudicotyledons</taxon>
        <taxon>Gunneridae</taxon>
        <taxon>Pentapetalae</taxon>
        <taxon>rosids</taxon>
        <taxon>fabids</taxon>
        <taxon>Fagales</taxon>
        <taxon>Fagaceae</taxon>
        <taxon>Quercus</taxon>
    </lineage>
</organism>
<keyword evidence="2" id="KW-0677">Repeat</keyword>
<evidence type="ECO:0000259" key="4">
    <source>
        <dbReference type="PROSITE" id="PS50104"/>
    </source>
</evidence>
<dbReference type="InterPro" id="IPR042197">
    <property type="entry name" value="Apaf_helical"/>
</dbReference>
<dbReference type="PROSITE" id="PS51450">
    <property type="entry name" value="LRR"/>
    <property type="match status" value="1"/>
</dbReference>
<gene>
    <name evidence="5" type="ORF">RGQ29_015676</name>
</gene>
<dbReference type="SUPFAM" id="SSF52540">
    <property type="entry name" value="P-loop containing nucleoside triphosphate hydrolases"/>
    <property type="match status" value="1"/>
</dbReference>
<keyword evidence="3" id="KW-0520">NAD</keyword>
<evidence type="ECO:0000256" key="3">
    <source>
        <dbReference type="ARBA" id="ARBA00023027"/>
    </source>
</evidence>
<dbReference type="SUPFAM" id="SSF52047">
    <property type="entry name" value="RNI-like"/>
    <property type="match status" value="1"/>
</dbReference>
<dbReference type="InterPro" id="IPR003593">
    <property type="entry name" value="AAA+_ATPase"/>
</dbReference>
<evidence type="ECO:0000256" key="2">
    <source>
        <dbReference type="ARBA" id="ARBA00022737"/>
    </source>
</evidence>
<dbReference type="InterPro" id="IPR000157">
    <property type="entry name" value="TIR_dom"/>
</dbReference>
<dbReference type="FunFam" id="3.40.50.10140:FF:000007">
    <property type="entry name" value="Disease resistance protein (TIR-NBS-LRR class)"/>
    <property type="match status" value="1"/>
</dbReference>
<dbReference type="InterPro" id="IPR027417">
    <property type="entry name" value="P-loop_NTPase"/>
</dbReference>
<dbReference type="SUPFAM" id="SSF52058">
    <property type="entry name" value="L domain-like"/>
    <property type="match status" value="1"/>
</dbReference>
<dbReference type="Pfam" id="PF00931">
    <property type="entry name" value="NB-ARC"/>
    <property type="match status" value="1"/>
</dbReference>
<dbReference type="Proteomes" id="UP001324115">
    <property type="component" value="Unassembled WGS sequence"/>
</dbReference>
<dbReference type="EMBL" id="JAXUIC010000003">
    <property type="protein sequence ID" value="KAK4598301.1"/>
    <property type="molecule type" value="Genomic_DNA"/>
</dbReference>
<accession>A0AAN7J531</accession>
<dbReference type="Gene3D" id="3.40.50.10140">
    <property type="entry name" value="Toll/interleukin-1 receptor homology (TIR) domain"/>
    <property type="match status" value="1"/>
</dbReference>
<protein>
    <recommendedName>
        <fullName evidence="4">TIR domain-containing protein</fullName>
    </recommendedName>
</protein>
<dbReference type="PANTHER" id="PTHR11017:SF385">
    <property type="entry name" value="DISEASE RESISTANCE PROTEIN (TIR-NBS-LRR CLASS)-RELATED"/>
    <property type="match status" value="1"/>
</dbReference>
<dbReference type="SMART" id="SM00382">
    <property type="entry name" value="AAA"/>
    <property type="match status" value="1"/>
</dbReference>
<dbReference type="Gene3D" id="3.40.50.300">
    <property type="entry name" value="P-loop containing nucleotide triphosphate hydrolases"/>
    <property type="match status" value="1"/>
</dbReference>
<evidence type="ECO:0000313" key="6">
    <source>
        <dbReference type="Proteomes" id="UP001324115"/>
    </source>
</evidence>
<dbReference type="GO" id="GO:0043531">
    <property type="term" value="F:ADP binding"/>
    <property type="evidence" value="ECO:0007669"/>
    <property type="project" value="InterPro"/>
</dbReference>
<dbReference type="SMART" id="SM00255">
    <property type="entry name" value="TIR"/>
    <property type="match status" value="1"/>
</dbReference>
<dbReference type="SUPFAM" id="SSF52200">
    <property type="entry name" value="Toll/Interleukin receptor TIR domain"/>
    <property type="match status" value="1"/>
</dbReference>
<evidence type="ECO:0000256" key="1">
    <source>
        <dbReference type="ARBA" id="ARBA00022614"/>
    </source>
</evidence>
<dbReference type="SMART" id="SM00369">
    <property type="entry name" value="LRR_TYP"/>
    <property type="match status" value="6"/>
</dbReference>
<dbReference type="PROSITE" id="PS50104">
    <property type="entry name" value="TIR"/>
    <property type="match status" value="1"/>
</dbReference>
<dbReference type="GO" id="GO:0006952">
    <property type="term" value="P:defense response"/>
    <property type="evidence" value="ECO:0007669"/>
    <property type="project" value="InterPro"/>
</dbReference>
<feature type="domain" description="TIR" evidence="4">
    <location>
        <begin position="17"/>
        <end position="185"/>
    </location>
</feature>
<dbReference type="Gene3D" id="1.10.8.430">
    <property type="entry name" value="Helical domain of apoptotic protease-activating factors"/>
    <property type="match status" value="1"/>
</dbReference>
<dbReference type="InterPro" id="IPR058192">
    <property type="entry name" value="WHD_ROQ1-like"/>
</dbReference>
<comment type="caution">
    <text evidence="5">The sequence shown here is derived from an EMBL/GenBank/DDBJ whole genome shotgun (WGS) entry which is preliminary data.</text>
</comment>
<dbReference type="InterPro" id="IPR035897">
    <property type="entry name" value="Toll_tir_struct_dom_sf"/>
</dbReference>
<dbReference type="Gene3D" id="3.80.10.10">
    <property type="entry name" value="Ribonuclease Inhibitor"/>
    <property type="match status" value="3"/>
</dbReference>